<proteinExistence type="predicted"/>
<evidence type="ECO:0000256" key="1">
    <source>
        <dbReference type="SAM" id="Phobius"/>
    </source>
</evidence>
<feature type="transmembrane region" description="Helical" evidence="1">
    <location>
        <begin position="27"/>
        <end position="47"/>
    </location>
</feature>
<dbReference type="Proteomes" id="UP000271098">
    <property type="component" value="Unassembled WGS sequence"/>
</dbReference>
<keyword evidence="1" id="KW-0472">Membrane</keyword>
<evidence type="ECO:0000313" key="3">
    <source>
        <dbReference type="Proteomes" id="UP000271098"/>
    </source>
</evidence>
<keyword evidence="3" id="KW-1185">Reference proteome</keyword>
<name>A0A183DYY6_9BILA</name>
<keyword evidence="1" id="KW-1133">Transmembrane helix</keyword>
<organism evidence="4">
    <name type="scientific">Gongylonema pulchrum</name>
    <dbReference type="NCBI Taxonomy" id="637853"/>
    <lineage>
        <taxon>Eukaryota</taxon>
        <taxon>Metazoa</taxon>
        <taxon>Ecdysozoa</taxon>
        <taxon>Nematoda</taxon>
        <taxon>Chromadorea</taxon>
        <taxon>Rhabditida</taxon>
        <taxon>Spirurina</taxon>
        <taxon>Spiruromorpha</taxon>
        <taxon>Spiruroidea</taxon>
        <taxon>Gongylonematidae</taxon>
        <taxon>Gongylonema</taxon>
    </lineage>
</organism>
<dbReference type="InterPro" id="IPR027877">
    <property type="entry name" value="Smim15"/>
</dbReference>
<evidence type="ECO:0000313" key="4">
    <source>
        <dbReference type="WBParaSite" id="GPUH_0001394201-mRNA-1"/>
    </source>
</evidence>
<reference evidence="2 3" key="2">
    <citation type="submission" date="2018-11" db="EMBL/GenBank/DDBJ databases">
        <authorList>
            <consortium name="Pathogen Informatics"/>
        </authorList>
    </citation>
    <scope>NUCLEOTIDE SEQUENCE [LARGE SCALE GENOMIC DNA]</scope>
</reference>
<protein>
    <submittedName>
        <fullName evidence="4">Small integral membrane protein 15</fullName>
    </submittedName>
</protein>
<reference evidence="4" key="1">
    <citation type="submission" date="2016-06" db="UniProtKB">
        <authorList>
            <consortium name="WormBaseParasite"/>
        </authorList>
    </citation>
    <scope>IDENTIFICATION</scope>
</reference>
<evidence type="ECO:0000313" key="2">
    <source>
        <dbReference type="EMBL" id="VDN23249.1"/>
    </source>
</evidence>
<dbReference type="Pfam" id="PF15086">
    <property type="entry name" value="UPF0542"/>
    <property type="match status" value="1"/>
</dbReference>
<gene>
    <name evidence="2" type="ORF">GPUH_LOCUS13927</name>
</gene>
<dbReference type="WBParaSite" id="GPUH_0001394201-mRNA-1">
    <property type="protein sequence ID" value="GPUH_0001394201-mRNA-1"/>
    <property type="gene ID" value="GPUH_0001394201"/>
</dbReference>
<accession>A0A183DYY6</accession>
<dbReference type="EMBL" id="UYRT01080714">
    <property type="protein sequence ID" value="VDN23249.1"/>
    <property type="molecule type" value="Genomic_DNA"/>
</dbReference>
<sequence>MLDTLKEQFTGKLLRAAVWATDDPKSFFLMLAVCMTPFLLLSALLSWKLRGAIKVSLCSDFFFFETVSKFVCKVVKPLELR</sequence>
<keyword evidence="1" id="KW-0812">Transmembrane</keyword>
<dbReference type="AlphaFoldDB" id="A0A183DYY6"/>